<feature type="compositionally biased region" description="Acidic residues" evidence="7">
    <location>
        <begin position="1"/>
        <end position="10"/>
    </location>
</feature>
<evidence type="ECO:0000256" key="5">
    <source>
        <dbReference type="ARBA" id="ARBA00022687"/>
    </source>
</evidence>
<comment type="subcellular location">
    <subcellularLocation>
        <location evidence="1">Nucleus envelope</location>
    </subcellularLocation>
</comment>
<reference evidence="8 9" key="1">
    <citation type="submission" date="2022-01" db="EMBL/GenBank/DDBJ databases">
        <title>A high-quality chromosome-level genome assembly of rohu carp, Labeo rohita.</title>
        <authorList>
            <person name="Arick M.A. II"/>
            <person name="Hsu C.-Y."/>
            <person name="Magbanua Z."/>
            <person name="Pechanova O."/>
            <person name="Grover C."/>
            <person name="Miller E."/>
            <person name="Thrash A."/>
            <person name="Ezzel L."/>
            <person name="Alam S."/>
            <person name="Benzie J."/>
            <person name="Hamilton M."/>
            <person name="Karsi A."/>
            <person name="Lawrence M.L."/>
            <person name="Peterson D.G."/>
        </authorList>
    </citation>
    <scope>NUCLEOTIDE SEQUENCE [LARGE SCALE GENOMIC DNA]</scope>
    <source>
        <strain evidence="9">BAU-BD-2019</strain>
        <tissue evidence="8">Blood</tissue>
    </source>
</reference>
<feature type="compositionally biased region" description="Basic and acidic residues" evidence="7">
    <location>
        <begin position="41"/>
        <end position="53"/>
    </location>
</feature>
<feature type="region of interest" description="Disordered" evidence="7">
    <location>
        <begin position="84"/>
        <end position="199"/>
    </location>
</feature>
<organism evidence="8 9">
    <name type="scientific">Labeo rohita</name>
    <name type="common">Indian major carp</name>
    <name type="synonym">Cyprinus rohita</name>
    <dbReference type="NCBI Taxonomy" id="84645"/>
    <lineage>
        <taxon>Eukaryota</taxon>
        <taxon>Metazoa</taxon>
        <taxon>Chordata</taxon>
        <taxon>Craniata</taxon>
        <taxon>Vertebrata</taxon>
        <taxon>Euteleostomi</taxon>
        <taxon>Actinopterygii</taxon>
        <taxon>Neopterygii</taxon>
        <taxon>Teleostei</taxon>
        <taxon>Ostariophysi</taxon>
        <taxon>Cypriniformes</taxon>
        <taxon>Cyprinidae</taxon>
        <taxon>Labeoninae</taxon>
        <taxon>Labeonini</taxon>
        <taxon>Labeo</taxon>
    </lineage>
</organism>
<sequence length="199" mass="21984">MSESSSEDENADRLKEAVWSFGSQNVKISGKGGDNNGRQSRRPDVSKHEHDGNELGTTPEFKSHVAKKLGALMDRCISEVFSETVNSEPDHSGDEEGFRLFSTSAPGKWMEEPLPPPPPPKKRPIPSSSDSDSEMEMRFREAAVSGSDILASAAKDLTEKTEEQSVTKESVTGEEGTVTEKKKKKKKKKKKNKRIHRGN</sequence>
<feature type="compositionally biased region" description="Basic and acidic residues" evidence="7">
    <location>
        <begin position="156"/>
        <end position="166"/>
    </location>
</feature>
<accession>A0ABQ8MF11</accession>
<dbReference type="PANTHER" id="PTHR14482">
    <property type="entry name" value="CHROMOSOME 12 ORF 43 HOMOLOG"/>
    <property type="match status" value="1"/>
</dbReference>
<feature type="compositionally biased region" description="Basic and acidic residues" evidence="7">
    <location>
        <begin position="88"/>
        <end position="98"/>
    </location>
</feature>
<evidence type="ECO:0000256" key="7">
    <source>
        <dbReference type="SAM" id="MobiDB-lite"/>
    </source>
</evidence>
<dbReference type="InterPro" id="IPR026694">
    <property type="entry name" value="CUSTOS"/>
</dbReference>
<evidence type="ECO:0000256" key="1">
    <source>
        <dbReference type="ARBA" id="ARBA00004259"/>
    </source>
</evidence>
<evidence type="ECO:0000313" key="9">
    <source>
        <dbReference type="Proteomes" id="UP000830375"/>
    </source>
</evidence>
<keyword evidence="9" id="KW-1185">Reference proteome</keyword>
<evidence type="ECO:0000313" key="8">
    <source>
        <dbReference type="EMBL" id="KAI2661479.1"/>
    </source>
</evidence>
<comment type="similarity">
    <text evidence="2">Belongs to the CUSTOS family.</text>
</comment>
<keyword evidence="6" id="KW-0539">Nucleus</keyword>
<feature type="region of interest" description="Disordered" evidence="7">
    <location>
        <begin position="1"/>
        <end position="61"/>
    </location>
</feature>
<proteinExistence type="inferred from homology"/>
<evidence type="ECO:0000256" key="4">
    <source>
        <dbReference type="ARBA" id="ARBA00022473"/>
    </source>
</evidence>
<evidence type="ECO:0000256" key="3">
    <source>
        <dbReference type="ARBA" id="ARBA00013465"/>
    </source>
</evidence>
<dbReference type="EMBL" id="JACTAM010000008">
    <property type="protein sequence ID" value="KAI2661479.1"/>
    <property type="molecule type" value="Genomic_DNA"/>
</dbReference>
<dbReference type="Pfam" id="PF23999">
    <property type="entry name" value="CUSTOS"/>
    <property type="match status" value="1"/>
</dbReference>
<feature type="compositionally biased region" description="Basic residues" evidence="7">
    <location>
        <begin position="181"/>
        <end position="199"/>
    </location>
</feature>
<name>A0ABQ8MF11_LABRO</name>
<evidence type="ECO:0000256" key="6">
    <source>
        <dbReference type="ARBA" id="ARBA00023242"/>
    </source>
</evidence>
<feature type="compositionally biased region" description="Low complexity" evidence="7">
    <location>
        <begin position="167"/>
        <end position="176"/>
    </location>
</feature>
<comment type="caution">
    <text evidence="8">The sequence shown here is derived from an EMBL/GenBank/DDBJ whole genome shotgun (WGS) entry which is preliminary data.</text>
</comment>
<keyword evidence="5" id="KW-0879">Wnt signaling pathway</keyword>
<gene>
    <name evidence="8" type="ORF">H4Q32_007083</name>
</gene>
<dbReference type="Proteomes" id="UP000830375">
    <property type="component" value="Unassembled WGS sequence"/>
</dbReference>
<evidence type="ECO:0000256" key="2">
    <source>
        <dbReference type="ARBA" id="ARBA00008632"/>
    </source>
</evidence>
<protein>
    <recommendedName>
        <fullName evidence="3">Protein CUSTOS</fullName>
    </recommendedName>
</protein>
<dbReference type="PANTHER" id="PTHR14482:SF0">
    <property type="entry name" value="PROTEIN CUSTOS"/>
    <property type="match status" value="1"/>
</dbReference>
<keyword evidence="4" id="KW-0217">Developmental protein</keyword>